<dbReference type="EMBL" id="AJAU01000008">
    <property type="protein sequence ID" value="EOL49426.1"/>
    <property type="molecule type" value="Genomic_DNA"/>
</dbReference>
<dbReference type="eggNOG" id="COG0454">
    <property type="taxonomic scope" value="Bacteria"/>
</dbReference>
<dbReference type="STRING" id="317735.RU98_GL001043"/>
<protein>
    <recommendedName>
        <fullName evidence="1">N-acetyltransferase domain-containing protein</fullName>
    </recommendedName>
</protein>
<keyword evidence="3" id="KW-1185">Reference proteome</keyword>
<dbReference type="Gene3D" id="3.40.630.30">
    <property type="match status" value="1"/>
</dbReference>
<name>R3WNK7_9ENTE</name>
<dbReference type="CDD" id="cd04301">
    <property type="entry name" value="NAT_SF"/>
    <property type="match status" value="1"/>
</dbReference>
<dbReference type="RefSeq" id="WP_010770983.1">
    <property type="nucleotide sequence ID" value="NZ_KB946332.1"/>
</dbReference>
<comment type="caution">
    <text evidence="2">The sequence shown here is derived from an EMBL/GenBank/DDBJ whole genome shotgun (WGS) entry which is preliminary data.</text>
</comment>
<dbReference type="Pfam" id="PF00583">
    <property type="entry name" value="Acetyltransf_1"/>
    <property type="match status" value="1"/>
</dbReference>
<evidence type="ECO:0000313" key="3">
    <source>
        <dbReference type="Proteomes" id="UP000013840"/>
    </source>
</evidence>
<dbReference type="PROSITE" id="PS51186">
    <property type="entry name" value="GNAT"/>
    <property type="match status" value="1"/>
</dbReference>
<feature type="domain" description="N-acetyltransferase" evidence="1">
    <location>
        <begin position="1"/>
        <end position="168"/>
    </location>
</feature>
<dbReference type="PATRIC" id="fig|1158612.3.peg.812"/>
<dbReference type="Proteomes" id="UP000013840">
    <property type="component" value="Unassembled WGS sequence"/>
</dbReference>
<dbReference type="InterPro" id="IPR000182">
    <property type="entry name" value="GNAT_dom"/>
</dbReference>
<evidence type="ECO:0000313" key="2">
    <source>
        <dbReference type="EMBL" id="EOL49426.1"/>
    </source>
</evidence>
<dbReference type="AlphaFoldDB" id="R3WNK7"/>
<dbReference type="GO" id="GO:0016747">
    <property type="term" value="F:acyltransferase activity, transferring groups other than amino-acyl groups"/>
    <property type="evidence" value="ECO:0007669"/>
    <property type="project" value="InterPro"/>
</dbReference>
<evidence type="ECO:0000259" key="1">
    <source>
        <dbReference type="PROSITE" id="PS51186"/>
    </source>
</evidence>
<reference evidence="2 3" key="1">
    <citation type="submission" date="2013-02" db="EMBL/GenBank/DDBJ databases">
        <title>The Genome Sequence of Enterococcus caccae BAA-1240.</title>
        <authorList>
            <consortium name="The Broad Institute Genome Sequencing Platform"/>
            <consortium name="The Broad Institute Genome Sequencing Center for Infectious Disease"/>
            <person name="Earl A.M."/>
            <person name="Gilmore M.S."/>
            <person name="Lebreton F."/>
            <person name="Walker B."/>
            <person name="Young S.K."/>
            <person name="Zeng Q."/>
            <person name="Gargeya S."/>
            <person name="Fitzgerald M."/>
            <person name="Haas B."/>
            <person name="Abouelleil A."/>
            <person name="Alvarado L."/>
            <person name="Arachchi H.M."/>
            <person name="Berlin A.M."/>
            <person name="Chapman S.B."/>
            <person name="Dewar J."/>
            <person name="Goldberg J."/>
            <person name="Griggs A."/>
            <person name="Gujja S."/>
            <person name="Hansen M."/>
            <person name="Howarth C."/>
            <person name="Imamovic A."/>
            <person name="Larimer J."/>
            <person name="McCowan C."/>
            <person name="Murphy C."/>
            <person name="Neiman D."/>
            <person name="Pearson M."/>
            <person name="Priest M."/>
            <person name="Roberts A."/>
            <person name="Saif S."/>
            <person name="Shea T."/>
            <person name="Sisk P."/>
            <person name="Sykes S."/>
            <person name="Wortman J."/>
            <person name="Nusbaum C."/>
            <person name="Birren B."/>
        </authorList>
    </citation>
    <scope>NUCLEOTIDE SEQUENCE [LARGE SCALE GENOMIC DNA]</scope>
    <source>
        <strain evidence="2 3">ATCC BAA-1240</strain>
    </source>
</reference>
<organism evidence="2 3">
    <name type="scientific">Enterococcus caccae ATCC BAA-1240</name>
    <dbReference type="NCBI Taxonomy" id="1158612"/>
    <lineage>
        <taxon>Bacteria</taxon>
        <taxon>Bacillati</taxon>
        <taxon>Bacillota</taxon>
        <taxon>Bacilli</taxon>
        <taxon>Lactobacillales</taxon>
        <taxon>Enterococcaceae</taxon>
        <taxon>Enterococcus</taxon>
    </lineage>
</organism>
<gene>
    <name evidence="2" type="ORF">UC7_00804</name>
</gene>
<dbReference type="SUPFAM" id="SSF55729">
    <property type="entry name" value="Acyl-CoA N-acyltransferases (Nat)"/>
    <property type="match status" value="1"/>
</dbReference>
<accession>R3WNK7</accession>
<dbReference type="InterPro" id="IPR016181">
    <property type="entry name" value="Acyl_CoA_acyltransferase"/>
</dbReference>
<proteinExistence type="predicted"/>
<sequence>MKLKQVMVEETKTAMFLLQESAEWLKATGSDQWSEVLQGKDKHRLADAVARGEVFFFYNNENQLAGMAAAWKTPTEWDRLLWKNFDFSQEVRYLHRVIIRPIYRGKSYGTQLISALKLKFSGNVVELRLDCLANNQKLIQFYEENGFTNIGSSNDSKGNKFELFSIKV</sequence>